<proteinExistence type="predicted"/>
<evidence type="ECO:0000313" key="2">
    <source>
        <dbReference type="Proteomes" id="UP000533429"/>
    </source>
</evidence>
<dbReference type="EMBL" id="JABXOR010001413">
    <property type="protein sequence ID" value="NVP02844.1"/>
    <property type="molecule type" value="Genomic_DNA"/>
</dbReference>
<organism evidence="1 2">
    <name type="scientific">Photobacterium damselae subsp. damselae</name>
    <name type="common">Listonella damsela</name>
    <dbReference type="NCBI Taxonomy" id="85581"/>
    <lineage>
        <taxon>Bacteria</taxon>
        <taxon>Pseudomonadati</taxon>
        <taxon>Pseudomonadota</taxon>
        <taxon>Gammaproteobacteria</taxon>
        <taxon>Vibrionales</taxon>
        <taxon>Vibrionaceae</taxon>
        <taxon>Photobacterium</taxon>
    </lineage>
</organism>
<dbReference type="AlphaFoldDB" id="A0A850QYI0"/>
<dbReference type="Proteomes" id="UP000533429">
    <property type="component" value="Unassembled WGS sequence"/>
</dbReference>
<comment type="caution">
    <text evidence="1">The sequence shown here is derived from an EMBL/GenBank/DDBJ whole genome shotgun (WGS) entry which is preliminary data.</text>
</comment>
<name>A0A850QYI0_PHODD</name>
<accession>A0A850QYI0</accession>
<sequence>MATKLRRLLVSLPPDVDAALARFSEVTGTPQSKFVVDCLRQNVNTLNTISDAVEAAREGDSKKSTDLLNRAIGEALTSAMSETEHFDSDSESES</sequence>
<reference evidence="1 2" key="1">
    <citation type="submission" date="2020-06" db="EMBL/GenBank/DDBJ databases">
        <title>Photobacterium damselae subsp. damselae comparative genomics.</title>
        <authorList>
            <person name="Osorio C.R."/>
        </authorList>
    </citation>
    <scope>NUCLEOTIDE SEQUENCE [LARGE SCALE GENOMIC DNA]</scope>
    <source>
        <strain evidence="1 2">TW250/03</strain>
    </source>
</reference>
<gene>
    <name evidence="1" type="ORF">HWA77_21790</name>
</gene>
<evidence type="ECO:0000313" key="1">
    <source>
        <dbReference type="EMBL" id="NVP02844.1"/>
    </source>
</evidence>
<protein>
    <submittedName>
        <fullName evidence="1">Uncharacterized protein</fullName>
    </submittedName>
</protein>